<dbReference type="EMBL" id="APVH01000024">
    <property type="protein sequence ID" value="EPX82275.1"/>
    <property type="molecule type" value="Genomic_DNA"/>
</dbReference>
<accession>S9RW71</accession>
<reference evidence="5" key="1">
    <citation type="journal article" date="2014" name="Stand. Genomic Sci.">
        <title>Genome sequence of the exopolysaccharide-producing Salipiger mucosus type strain (DSM 16094(T)), a moderately halophilic member of the Roseobacter clade.</title>
        <authorList>
            <person name="Riedel T."/>
            <person name="Spring S."/>
            <person name="Fiebig A."/>
            <person name="Petersen J."/>
            <person name="Kyrpides N.C."/>
            <person name="Goker M."/>
            <person name="Klenk H.P."/>
        </authorList>
    </citation>
    <scope>NUCLEOTIDE SEQUENCE [LARGE SCALE GENOMIC DNA]</scope>
    <source>
        <strain evidence="5">DSM 16094</strain>
    </source>
</reference>
<dbReference type="GO" id="GO:0042597">
    <property type="term" value="C:periplasmic space"/>
    <property type="evidence" value="ECO:0007669"/>
    <property type="project" value="UniProtKB-SubCell"/>
</dbReference>
<evidence type="ECO:0000313" key="4">
    <source>
        <dbReference type="EMBL" id="EPX82275.1"/>
    </source>
</evidence>
<keyword evidence="5" id="KW-1185">Reference proteome</keyword>
<sequence>MSQTTVQSQNVQQWADEINEKSGGNISIEIFWSESMGKATEMLSLLSSGAVDLGSLSPAYFPSQMPLTGVTQLPNVYPDVAAVSRVAHALDATPEVQAENAQNNLVPMFWTSLPVYHIVCSKKIASMSDFPGTRIRAYGEYVPQMWSSLGATGVVTTATEQYEGIQRGAVDCAYAADDFSLNYNLYEVADYYVDAGFGAITNYPTYMNAAKWESLDENVQNLFREASENAIARDVAEVESFAADARDEMLSKGLELVEFTEPDALQEATPDFLELWATQMEERGAGTEAEAVMQVVRDNLSASN</sequence>
<evidence type="ECO:0000256" key="3">
    <source>
        <dbReference type="ARBA" id="ARBA00022764"/>
    </source>
</evidence>
<dbReference type="InterPro" id="IPR018389">
    <property type="entry name" value="DctP_fam"/>
</dbReference>
<dbReference type="Pfam" id="PF03480">
    <property type="entry name" value="DctP"/>
    <property type="match status" value="1"/>
</dbReference>
<comment type="subcellular location">
    <subcellularLocation>
        <location evidence="1">Periplasm</location>
    </subcellularLocation>
</comment>
<dbReference type="PANTHER" id="PTHR33376">
    <property type="match status" value="1"/>
</dbReference>
<evidence type="ECO:0000313" key="5">
    <source>
        <dbReference type="Proteomes" id="UP000015347"/>
    </source>
</evidence>
<evidence type="ECO:0000256" key="2">
    <source>
        <dbReference type="ARBA" id="ARBA00022729"/>
    </source>
</evidence>
<evidence type="ECO:0000256" key="1">
    <source>
        <dbReference type="ARBA" id="ARBA00004418"/>
    </source>
</evidence>
<dbReference type="Gene3D" id="3.40.190.170">
    <property type="entry name" value="Bacterial extracellular solute-binding protein, family 7"/>
    <property type="match status" value="1"/>
</dbReference>
<organism evidence="4 5">
    <name type="scientific">Salipiger mucosus DSM 16094</name>
    <dbReference type="NCBI Taxonomy" id="1123237"/>
    <lineage>
        <taxon>Bacteria</taxon>
        <taxon>Pseudomonadati</taxon>
        <taxon>Pseudomonadota</taxon>
        <taxon>Alphaproteobacteria</taxon>
        <taxon>Rhodobacterales</taxon>
        <taxon>Roseobacteraceae</taxon>
        <taxon>Salipiger</taxon>
    </lineage>
</organism>
<proteinExistence type="predicted"/>
<name>S9RW71_9RHOB</name>
<keyword evidence="3" id="KW-0574">Periplasm</keyword>
<keyword evidence="2" id="KW-0732">Signal</keyword>
<gene>
    <name evidence="4" type="ORF">Salmuc_03063</name>
</gene>
<dbReference type="NCBIfam" id="NF037995">
    <property type="entry name" value="TRAP_S1"/>
    <property type="match status" value="1"/>
</dbReference>
<dbReference type="InterPro" id="IPR038404">
    <property type="entry name" value="TRAP_DctP_sf"/>
</dbReference>
<comment type="caution">
    <text evidence="4">The sequence shown here is derived from an EMBL/GenBank/DDBJ whole genome shotgun (WGS) entry which is preliminary data.</text>
</comment>
<dbReference type="RefSeq" id="WP_020042666.1">
    <property type="nucleotide sequence ID" value="NZ_KE557275.1"/>
</dbReference>
<dbReference type="GO" id="GO:0055085">
    <property type="term" value="P:transmembrane transport"/>
    <property type="evidence" value="ECO:0007669"/>
    <property type="project" value="InterPro"/>
</dbReference>
<dbReference type="OrthoDB" id="7239472at2"/>
<dbReference type="eggNOG" id="COG1638">
    <property type="taxonomic scope" value="Bacteria"/>
</dbReference>
<dbReference type="CDD" id="cd13666">
    <property type="entry name" value="PBP2_TRAP_DctP_like_1"/>
    <property type="match status" value="1"/>
</dbReference>
<dbReference type="HOGENOM" id="CLU_036176_2_2_5"/>
<dbReference type="STRING" id="1123237.Salmuc_03063"/>
<dbReference type="Proteomes" id="UP000015347">
    <property type="component" value="Unassembled WGS sequence"/>
</dbReference>
<protein>
    <submittedName>
        <fullName evidence="4">TRAP dicarboxylate transporter-DctP subunit</fullName>
    </submittedName>
</protein>
<dbReference type="PANTHER" id="PTHR33376:SF15">
    <property type="entry name" value="BLL6794 PROTEIN"/>
    <property type="match status" value="1"/>
</dbReference>
<dbReference type="AlphaFoldDB" id="S9RW71"/>